<reference evidence="5" key="1">
    <citation type="journal article" date="2012" name="PLoS Negl. Trop. Dis.">
        <title>A systematically improved high quality genome and transcriptome of the human blood fluke Schistosoma mansoni.</title>
        <authorList>
            <person name="Protasio A.V."/>
            <person name="Tsai I.J."/>
            <person name="Babbage A."/>
            <person name="Nichol S."/>
            <person name="Hunt M."/>
            <person name="Aslett M.A."/>
            <person name="De Silva N."/>
            <person name="Velarde G.S."/>
            <person name="Anderson T.J."/>
            <person name="Clark R.C."/>
            <person name="Davidson C."/>
            <person name="Dillon G.P."/>
            <person name="Holroyd N.E."/>
            <person name="LoVerde P.T."/>
            <person name="Lloyd C."/>
            <person name="McQuillan J."/>
            <person name="Oliveira G."/>
            <person name="Otto T.D."/>
            <person name="Parker-Manuel S.J."/>
            <person name="Quail M.A."/>
            <person name="Wilson R.A."/>
            <person name="Zerlotini A."/>
            <person name="Dunne D.W."/>
            <person name="Berriman M."/>
        </authorList>
    </citation>
    <scope>NUCLEOTIDE SEQUENCE [LARGE SCALE GENOMIC DNA]</scope>
    <source>
        <strain evidence="5">Puerto Rican</strain>
    </source>
</reference>
<feature type="region of interest" description="Disordered" evidence="2">
    <location>
        <begin position="920"/>
        <end position="985"/>
    </location>
</feature>
<dbReference type="STRING" id="6183.A0A3Q0KKL8"/>
<dbReference type="SUPFAM" id="SSF57850">
    <property type="entry name" value="RING/U-box"/>
    <property type="match status" value="1"/>
</dbReference>
<dbReference type="InterPro" id="IPR057414">
    <property type="entry name" value="Zf-C3HC4_IRF-2BP1_2"/>
</dbReference>
<feature type="compositionally biased region" description="Low complexity" evidence="2">
    <location>
        <begin position="862"/>
        <end position="875"/>
    </location>
</feature>
<dbReference type="InParanoid" id="A0A3Q0KKL8"/>
<sequence length="1025" mass="115735">MNIKQSEIMNTMHHYGSTRIQCYLCDLPRYPWAMLSEFSELVCRGCVNYEGADRIECVINRAKLMKMHYLPRIYNQKIINDKLDDIQLNIPITTTSSSSTTTTTIDERNHSINDLNLEQRKSPFDLNKNFLYKTQINKNLEINRFIDSSHYLNNINQLNDEIHKDLNILTGNSNNILQTGSELVVPSSTSSTISHNNPHLLRDENVLNSLNGTQNILSNYDTRLKDIFMNILKYSTYPSLINSNSSLFTNLNTKPILVLDDPLQNTNPIDDHSIRNQFNNNGKRVIVSPHDDVVLLNNMINSSLLNINNTTTSTLNTNEVNPLNTVKLINNFVSENSIDSSTSTEQKHSLNSEFTLQSPWNPRLLTTYLQIISNLLGSNPLLTNDDNQMSLLSSNLNKLNDQNKVNFTNIFDSSEQIVNSVINHSFLNENIQNGKLSKFNLNSINSHLFIAQNLKLPILIRLRNQPTIQAYFLGLNHNTILNDHYNLQQNNLINIMFFEYPIGSSNICTGFNQFIKLIDTKLIHEHNNNIMNDIGEIQLGVDQFEYEIARDNMNQIIWAPFIDLLLLILQLISQPLIQKQTNTITQLLSKDLLKQINMTNDTIEDELNSSKKRKSYGYNSEEIVSGQLCDINNKQPRLSSQSELNGIKSHCTNDNMNSLSDKLNDPCKKWKPLIQHRKSPNKRILCNLCPRHLEGSHFVQCPANLEHRFCFQCAKVYLESMMNEHQAHNNNNNNNQANKNVNMNNLKNLEIYCPSGKKCVLPGSKYPWAFVNSEITAILGKTQLTTDYLSRYDQTLSLENNNVSEKLSTHNLLTNKMNTNCNMNTISNCRVENITRNSISQCSLNSQQDSSEILSPQNVNCKTPSESPTKSSSNETHLLSSNKSINGVSTPLNYNDTINNNQSKLMKSFKDSHVICGKLRNQKHSTSTSLSSSSSCSSSSASSPPPLIMTTTITTSTNLSSTLSSSSSPSSLITKSNELRNKPSLNTVLTTTTSASMGQITENNTLKSNIELSSTEMNSISDDND</sequence>
<feature type="compositionally biased region" description="Polar residues" evidence="2">
    <location>
        <begin position="876"/>
        <end position="890"/>
    </location>
</feature>
<name>A0A3Q0KKL8_SCHMA</name>
<dbReference type="Pfam" id="PF25454">
    <property type="entry name" value="zf-C3HC4_IRF-2BP1_2"/>
    <property type="match status" value="1"/>
</dbReference>
<dbReference type="WBParaSite" id="Smp_123810.1">
    <property type="protein sequence ID" value="Smp_123810.1"/>
    <property type="gene ID" value="Smp_123810"/>
</dbReference>
<accession>A0A3Q0KKL8</accession>
<dbReference type="Pfam" id="PF11261">
    <property type="entry name" value="IRF-2BP1_2"/>
    <property type="match status" value="1"/>
</dbReference>
<dbReference type="InterPro" id="IPR044882">
    <property type="entry name" value="I2BP1/2_C3HC4-RING_sf"/>
</dbReference>
<evidence type="ECO:0000259" key="4">
    <source>
        <dbReference type="Pfam" id="PF25454"/>
    </source>
</evidence>
<dbReference type="InterPro" id="IPR022750">
    <property type="entry name" value="IRF-2BP1_2-like_Znf"/>
</dbReference>
<feature type="region of interest" description="Disordered" evidence="2">
    <location>
        <begin position="850"/>
        <end position="890"/>
    </location>
</feature>
<protein>
    <submittedName>
        <fullName evidence="6">IRF-2BP1_2 domain-containing protein</fullName>
    </submittedName>
</protein>
<comment type="similarity">
    <text evidence="1">Belongs to the IRF2BP family.</text>
</comment>
<reference evidence="6" key="2">
    <citation type="submission" date="2018-12" db="UniProtKB">
        <authorList>
            <consortium name="WormBaseParasite"/>
        </authorList>
    </citation>
    <scope>IDENTIFICATION</scope>
    <source>
        <strain evidence="6">Puerto Rican</strain>
    </source>
</reference>
<evidence type="ECO:0000313" key="6">
    <source>
        <dbReference type="WBParaSite" id="Smp_123810.1"/>
    </source>
</evidence>
<evidence type="ECO:0000259" key="3">
    <source>
        <dbReference type="Pfam" id="PF11261"/>
    </source>
</evidence>
<dbReference type="Gene3D" id="1.10.10.1580">
    <property type="entry name" value="Interferon regulatory factor 2-binding protein"/>
    <property type="match status" value="1"/>
</dbReference>
<evidence type="ECO:0000256" key="2">
    <source>
        <dbReference type="SAM" id="MobiDB-lite"/>
    </source>
</evidence>
<evidence type="ECO:0000313" key="5">
    <source>
        <dbReference type="Proteomes" id="UP000008854"/>
    </source>
</evidence>
<feature type="domain" description="Interferon regulatory factor 2-binding protein 1/2-like zinc finger" evidence="3">
    <location>
        <begin position="19"/>
        <end position="66"/>
    </location>
</feature>
<feature type="domain" description="Interferon regulatory factor 2-binding protein 1/2-like C3HC4 zinc finger" evidence="4">
    <location>
        <begin position="685"/>
        <end position="779"/>
    </location>
</feature>
<organism evidence="5 6">
    <name type="scientific">Schistosoma mansoni</name>
    <name type="common">Blood fluke</name>
    <dbReference type="NCBI Taxonomy" id="6183"/>
    <lineage>
        <taxon>Eukaryota</taxon>
        <taxon>Metazoa</taxon>
        <taxon>Spiralia</taxon>
        <taxon>Lophotrochozoa</taxon>
        <taxon>Platyhelminthes</taxon>
        <taxon>Trematoda</taxon>
        <taxon>Digenea</taxon>
        <taxon>Strigeidida</taxon>
        <taxon>Schistosomatoidea</taxon>
        <taxon>Schistosomatidae</taxon>
        <taxon>Schistosoma</taxon>
    </lineage>
</organism>
<keyword evidence="5" id="KW-1185">Reference proteome</keyword>
<feature type="compositionally biased region" description="Polar residues" evidence="2">
    <location>
        <begin position="850"/>
        <end position="861"/>
    </location>
</feature>
<dbReference type="AlphaFoldDB" id="A0A3Q0KKL8"/>
<proteinExistence type="inferred from homology"/>
<evidence type="ECO:0000256" key="1">
    <source>
        <dbReference type="ARBA" id="ARBA00010802"/>
    </source>
</evidence>
<feature type="compositionally biased region" description="Low complexity" evidence="2">
    <location>
        <begin position="925"/>
        <end position="976"/>
    </location>
</feature>
<dbReference type="Proteomes" id="UP000008854">
    <property type="component" value="Unassembled WGS sequence"/>
</dbReference>